<keyword evidence="3" id="KW-1185">Reference proteome</keyword>
<accession>A0A1X2LDL5</accession>
<sequence>MLVALRNRIAQAIDDPKAAGPALAALIKQQRDIAAEIDAIDAAAKAKSAKPPKSVIADTPNEAWDEGAI</sequence>
<protein>
    <recommendedName>
        <fullName evidence="4">Terminase small subunit</fullName>
    </recommendedName>
</protein>
<dbReference type="Proteomes" id="UP000242320">
    <property type="component" value="Unassembled WGS sequence"/>
</dbReference>
<evidence type="ECO:0000256" key="1">
    <source>
        <dbReference type="SAM" id="MobiDB-lite"/>
    </source>
</evidence>
<evidence type="ECO:0000313" key="3">
    <source>
        <dbReference type="Proteomes" id="UP000242320"/>
    </source>
</evidence>
<dbReference type="EMBL" id="NCXM01000002">
    <property type="protein sequence ID" value="OSC32056.1"/>
    <property type="molecule type" value="Genomic_DNA"/>
</dbReference>
<evidence type="ECO:0000313" key="2">
    <source>
        <dbReference type="EMBL" id="OSC32056.1"/>
    </source>
</evidence>
<feature type="region of interest" description="Disordered" evidence="1">
    <location>
        <begin position="49"/>
        <end position="69"/>
    </location>
</feature>
<proteinExistence type="predicted"/>
<organism evidence="2 3">
    <name type="scientific">Mycolicibacterium vulneris</name>
    <dbReference type="NCBI Taxonomy" id="547163"/>
    <lineage>
        <taxon>Bacteria</taxon>
        <taxon>Bacillati</taxon>
        <taxon>Actinomycetota</taxon>
        <taxon>Actinomycetes</taxon>
        <taxon>Mycobacteriales</taxon>
        <taxon>Mycobacteriaceae</taxon>
        <taxon>Mycolicibacterium</taxon>
    </lineage>
</organism>
<dbReference type="AlphaFoldDB" id="A0A1X2LDL5"/>
<reference evidence="2 3" key="1">
    <citation type="submission" date="2017-04" db="EMBL/GenBank/DDBJ databases">
        <title>The new phylogeny of genus Mycobacterium.</title>
        <authorList>
            <person name="Tortoli E."/>
            <person name="Trovato A."/>
            <person name="Cirillo D.M."/>
        </authorList>
    </citation>
    <scope>NUCLEOTIDE SEQUENCE [LARGE SCALE GENOMIC DNA]</scope>
    <source>
        <strain evidence="2 3">DSM 45247</strain>
    </source>
</reference>
<evidence type="ECO:0008006" key="4">
    <source>
        <dbReference type="Google" id="ProtNLM"/>
    </source>
</evidence>
<gene>
    <name evidence="2" type="ORF">B8W69_02870</name>
</gene>
<comment type="caution">
    <text evidence="2">The sequence shown here is derived from an EMBL/GenBank/DDBJ whole genome shotgun (WGS) entry which is preliminary data.</text>
</comment>
<name>A0A1X2LDL5_9MYCO</name>